<name>A0A8J3X3Q6_9ACTN</name>
<dbReference type="AlphaFoldDB" id="A0A8J3X3Q6"/>
<keyword evidence="2" id="KW-0560">Oxidoreductase</keyword>
<sequence length="108" mass="12104">MTGVTTPTGRDHDLLTIIAALRAKPGKEQQLRQAAEAVVEPTRHEEGCIAYHLHQAIDDPTVFYFYENWAGPEALDAHMKTPHFQNFVATANDLLAGPIDIQRLRRIT</sequence>
<dbReference type="SUPFAM" id="SSF54909">
    <property type="entry name" value="Dimeric alpha+beta barrel"/>
    <property type="match status" value="1"/>
</dbReference>
<dbReference type="Proteomes" id="UP000599074">
    <property type="component" value="Unassembled WGS sequence"/>
</dbReference>
<dbReference type="PROSITE" id="PS51725">
    <property type="entry name" value="ABM"/>
    <property type="match status" value="1"/>
</dbReference>
<dbReference type="EMBL" id="BOON01000058">
    <property type="protein sequence ID" value="GII25744.1"/>
    <property type="molecule type" value="Genomic_DNA"/>
</dbReference>
<organism evidence="2 3">
    <name type="scientific">Planosporangium mesophilum</name>
    <dbReference type="NCBI Taxonomy" id="689768"/>
    <lineage>
        <taxon>Bacteria</taxon>
        <taxon>Bacillati</taxon>
        <taxon>Actinomycetota</taxon>
        <taxon>Actinomycetes</taxon>
        <taxon>Micromonosporales</taxon>
        <taxon>Micromonosporaceae</taxon>
        <taxon>Planosporangium</taxon>
    </lineage>
</organism>
<dbReference type="PANTHER" id="PTHR33336">
    <property type="entry name" value="QUINOL MONOOXYGENASE YGIN-RELATED"/>
    <property type="match status" value="1"/>
</dbReference>
<accession>A0A8J3X3Q6</accession>
<dbReference type="InterPro" id="IPR007138">
    <property type="entry name" value="ABM_dom"/>
</dbReference>
<comment type="caution">
    <text evidence="2">The sequence shown here is derived from an EMBL/GenBank/DDBJ whole genome shotgun (WGS) entry which is preliminary data.</text>
</comment>
<dbReference type="Pfam" id="PF03992">
    <property type="entry name" value="ABM"/>
    <property type="match status" value="1"/>
</dbReference>
<dbReference type="InterPro" id="IPR050744">
    <property type="entry name" value="AI-2_Isomerase_LsrG"/>
</dbReference>
<keyword evidence="3" id="KW-1185">Reference proteome</keyword>
<dbReference type="PANTHER" id="PTHR33336:SF15">
    <property type="entry name" value="ABM DOMAIN-CONTAINING PROTEIN"/>
    <property type="match status" value="1"/>
</dbReference>
<evidence type="ECO:0000259" key="1">
    <source>
        <dbReference type="PROSITE" id="PS51725"/>
    </source>
</evidence>
<evidence type="ECO:0000313" key="2">
    <source>
        <dbReference type="EMBL" id="GII25744.1"/>
    </source>
</evidence>
<dbReference type="Gene3D" id="3.30.70.100">
    <property type="match status" value="1"/>
</dbReference>
<evidence type="ECO:0000313" key="3">
    <source>
        <dbReference type="Proteomes" id="UP000599074"/>
    </source>
</evidence>
<protein>
    <submittedName>
        <fullName evidence="2">Antibiotic biosynthesis monooxygenase</fullName>
    </submittedName>
</protein>
<keyword evidence="2" id="KW-0503">Monooxygenase</keyword>
<gene>
    <name evidence="2" type="ORF">Pme01_53410</name>
</gene>
<proteinExistence type="predicted"/>
<dbReference type="GO" id="GO:0004497">
    <property type="term" value="F:monooxygenase activity"/>
    <property type="evidence" value="ECO:0007669"/>
    <property type="project" value="UniProtKB-KW"/>
</dbReference>
<dbReference type="InterPro" id="IPR011008">
    <property type="entry name" value="Dimeric_a/b-barrel"/>
</dbReference>
<feature type="domain" description="ABM" evidence="1">
    <location>
        <begin position="15"/>
        <end position="104"/>
    </location>
</feature>
<reference evidence="2" key="1">
    <citation type="submission" date="2021-01" db="EMBL/GenBank/DDBJ databases">
        <title>Whole genome shotgun sequence of Planosporangium mesophilum NBRC 109066.</title>
        <authorList>
            <person name="Komaki H."/>
            <person name="Tamura T."/>
        </authorList>
    </citation>
    <scope>NUCLEOTIDE SEQUENCE</scope>
    <source>
        <strain evidence="2">NBRC 109066</strain>
    </source>
</reference>